<dbReference type="Pfam" id="PF12781">
    <property type="entry name" value="AAA_9"/>
    <property type="match status" value="1"/>
</dbReference>
<feature type="region of interest" description="Disordered" evidence="3">
    <location>
        <begin position="689"/>
        <end position="831"/>
    </location>
</feature>
<feature type="domain" description="Dynein heavy chain C-terminal" evidence="10">
    <location>
        <begin position="2515"/>
        <end position="2596"/>
    </location>
</feature>
<feature type="coiled-coil region" evidence="2">
    <location>
        <begin position="1234"/>
        <end position="1261"/>
    </location>
</feature>
<dbReference type="GO" id="GO:0051959">
    <property type="term" value="F:dynein light intermediate chain binding"/>
    <property type="evidence" value="ECO:0007669"/>
    <property type="project" value="InterPro"/>
</dbReference>
<reference evidence="11 12" key="1">
    <citation type="journal article" date="2017" name="PLoS Biol.">
        <title>The sea cucumber genome provides insights into morphological evolution and visceral regeneration.</title>
        <authorList>
            <person name="Zhang X."/>
            <person name="Sun L."/>
            <person name="Yuan J."/>
            <person name="Sun Y."/>
            <person name="Gao Y."/>
            <person name="Zhang L."/>
            <person name="Li S."/>
            <person name="Dai H."/>
            <person name="Hamel J.F."/>
            <person name="Liu C."/>
            <person name="Yu Y."/>
            <person name="Liu S."/>
            <person name="Lin W."/>
            <person name="Guo K."/>
            <person name="Jin S."/>
            <person name="Xu P."/>
            <person name="Storey K.B."/>
            <person name="Huan P."/>
            <person name="Zhang T."/>
            <person name="Zhou Y."/>
            <person name="Zhang J."/>
            <person name="Lin C."/>
            <person name="Li X."/>
            <person name="Xing L."/>
            <person name="Huo D."/>
            <person name="Sun M."/>
            <person name="Wang L."/>
            <person name="Mercier A."/>
            <person name="Li F."/>
            <person name="Yang H."/>
            <person name="Xiang J."/>
        </authorList>
    </citation>
    <scope>NUCLEOTIDE SEQUENCE [LARGE SCALE GENOMIC DNA]</scope>
    <source>
        <strain evidence="11">Shaxun</strain>
        <tissue evidence="11">Muscle</tissue>
    </source>
</reference>
<evidence type="ECO:0000259" key="6">
    <source>
        <dbReference type="Pfam" id="PF12780"/>
    </source>
</evidence>
<dbReference type="Proteomes" id="UP000230750">
    <property type="component" value="Unassembled WGS sequence"/>
</dbReference>
<dbReference type="Pfam" id="PF18198">
    <property type="entry name" value="AAA_lid_11"/>
    <property type="match status" value="1"/>
</dbReference>
<feature type="coiled-coil region" evidence="2">
    <location>
        <begin position="1455"/>
        <end position="1489"/>
    </location>
</feature>
<dbReference type="GO" id="GO:0030286">
    <property type="term" value="C:dynein complex"/>
    <property type="evidence" value="ECO:0007669"/>
    <property type="project" value="InterPro"/>
</dbReference>
<dbReference type="InterPro" id="IPR041228">
    <property type="entry name" value="Dynein_C"/>
</dbReference>
<evidence type="ECO:0000259" key="9">
    <source>
        <dbReference type="Pfam" id="PF18198"/>
    </source>
</evidence>
<dbReference type="Gene3D" id="1.10.472.130">
    <property type="match status" value="1"/>
</dbReference>
<dbReference type="Pfam" id="PF12777">
    <property type="entry name" value="MT"/>
    <property type="match status" value="1"/>
</dbReference>
<feature type="domain" description="Dynein heavy chain region D6 P-loop" evidence="4">
    <location>
        <begin position="2160"/>
        <end position="2286"/>
    </location>
</feature>
<name>A0A2G8K8A9_STIJA</name>
<dbReference type="STRING" id="307972.A0A2G8K8A9"/>
<evidence type="ECO:0000259" key="8">
    <source>
        <dbReference type="Pfam" id="PF17852"/>
    </source>
</evidence>
<evidence type="ECO:0000256" key="3">
    <source>
        <dbReference type="SAM" id="MobiDB-lite"/>
    </source>
</evidence>
<dbReference type="Gene3D" id="3.40.50.300">
    <property type="entry name" value="P-loop containing nucleotide triphosphate hydrolases"/>
    <property type="match status" value="5"/>
</dbReference>
<dbReference type="InterPro" id="IPR041658">
    <property type="entry name" value="AAA_lid_11"/>
</dbReference>
<dbReference type="PANTHER" id="PTHR45703">
    <property type="entry name" value="DYNEIN HEAVY CHAIN"/>
    <property type="match status" value="1"/>
</dbReference>
<evidence type="ECO:0000259" key="4">
    <source>
        <dbReference type="Pfam" id="PF03028"/>
    </source>
</evidence>
<dbReference type="InterPro" id="IPR026983">
    <property type="entry name" value="DHC"/>
</dbReference>
<dbReference type="GO" id="GO:0045505">
    <property type="term" value="F:dynein intermediate chain binding"/>
    <property type="evidence" value="ECO:0007669"/>
    <property type="project" value="InterPro"/>
</dbReference>
<dbReference type="Gene3D" id="1.10.8.720">
    <property type="entry name" value="Region D6 of dynein motor"/>
    <property type="match status" value="1"/>
</dbReference>
<keyword evidence="2" id="KW-0175">Coiled coil</keyword>
<evidence type="ECO:0000256" key="1">
    <source>
        <dbReference type="ARBA" id="ARBA00008887"/>
    </source>
</evidence>
<dbReference type="Pfam" id="PF12780">
    <property type="entry name" value="AAA_8"/>
    <property type="match status" value="1"/>
</dbReference>
<dbReference type="InterPro" id="IPR042219">
    <property type="entry name" value="AAA_lid_11_sf"/>
</dbReference>
<dbReference type="InterPro" id="IPR041466">
    <property type="entry name" value="Dynein_AAA5_ext"/>
</dbReference>
<organism evidence="11 12">
    <name type="scientific">Stichopus japonicus</name>
    <name type="common">Sea cucumber</name>
    <dbReference type="NCBI Taxonomy" id="307972"/>
    <lineage>
        <taxon>Eukaryota</taxon>
        <taxon>Metazoa</taxon>
        <taxon>Echinodermata</taxon>
        <taxon>Eleutherozoa</taxon>
        <taxon>Echinozoa</taxon>
        <taxon>Holothuroidea</taxon>
        <taxon>Aspidochirotacea</taxon>
        <taxon>Aspidochirotida</taxon>
        <taxon>Stichopodidae</taxon>
        <taxon>Apostichopus</taxon>
    </lineage>
</organism>
<dbReference type="GO" id="GO:0007018">
    <property type="term" value="P:microtubule-based movement"/>
    <property type="evidence" value="ECO:0007669"/>
    <property type="project" value="InterPro"/>
</dbReference>
<feature type="compositionally biased region" description="Basic and acidic residues" evidence="3">
    <location>
        <begin position="805"/>
        <end position="818"/>
    </location>
</feature>
<dbReference type="Gene3D" id="1.20.1270.280">
    <property type="match status" value="1"/>
</dbReference>
<feature type="domain" description="Dynein heavy chain coiled coil stalk" evidence="5">
    <location>
        <begin position="1238"/>
        <end position="1532"/>
    </location>
</feature>
<dbReference type="Gene3D" id="1.10.8.1220">
    <property type="match status" value="1"/>
</dbReference>
<feature type="compositionally biased region" description="Polar residues" evidence="3">
    <location>
        <begin position="711"/>
        <end position="740"/>
    </location>
</feature>
<evidence type="ECO:0000313" key="12">
    <source>
        <dbReference type="Proteomes" id="UP000230750"/>
    </source>
</evidence>
<feature type="compositionally biased region" description="Polar residues" evidence="3">
    <location>
        <begin position="1647"/>
        <end position="1670"/>
    </location>
</feature>
<dbReference type="Pfam" id="PF03028">
    <property type="entry name" value="Dynein_heavy"/>
    <property type="match status" value="1"/>
</dbReference>
<dbReference type="InterPro" id="IPR024317">
    <property type="entry name" value="Dynein_heavy_chain_D4_dom"/>
</dbReference>
<dbReference type="Gene3D" id="1.20.920.20">
    <property type="match status" value="1"/>
</dbReference>
<evidence type="ECO:0000313" key="11">
    <source>
        <dbReference type="EMBL" id="PIK44246.1"/>
    </source>
</evidence>
<feature type="compositionally biased region" description="Basic and acidic residues" evidence="3">
    <location>
        <begin position="1599"/>
        <end position="1617"/>
    </location>
</feature>
<feature type="region of interest" description="Disordered" evidence="3">
    <location>
        <begin position="2233"/>
        <end position="2252"/>
    </location>
</feature>
<evidence type="ECO:0000259" key="10">
    <source>
        <dbReference type="Pfam" id="PF18199"/>
    </source>
</evidence>
<feature type="region of interest" description="Disordered" evidence="3">
    <location>
        <begin position="45"/>
        <end position="78"/>
    </location>
</feature>
<evidence type="ECO:0000259" key="5">
    <source>
        <dbReference type="Pfam" id="PF12777"/>
    </source>
</evidence>
<dbReference type="InterPro" id="IPR024743">
    <property type="entry name" value="Dynein_HC_stalk"/>
</dbReference>
<feature type="region of interest" description="Disordered" evidence="3">
    <location>
        <begin position="1599"/>
        <end position="1670"/>
    </location>
</feature>
<keyword evidence="12" id="KW-1185">Reference proteome</keyword>
<dbReference type="InterPro" id="IPR035706">
    <property type="entry name" value="AAA_9"/>
</dbReference>
<feature type="compositionally biased region" description="Acidic residues" evidence="3">
    <location>
        <begin position="1618"/>
        <end position="1629"/>
    </location>
</feature>
<dbReference type="InterPro" id="IPR004273">
    <property type="entry name" value="Dynein_heavy_D6_P-loop"/>
</dbReference>
<dbReference type="OrthoDB" id="5986589at2759"/>
<feature type="domain" description="Dynein heavy chain AAA module D4" evidence="6">
    <location>
        <begin position="905"/>
        <end position="1181"/>
    </location>
</feature>
<dbReference type="GO" id="GO:0008569">
    <property type="term" value="F:minus-end-directed microtubule motor activity"/>
    <property type="evidence" value="ECO:0007669"/>
    <property type="project" value="InterPro"/>
</dbReference>
<dbReference type="Pfam" id="PF12775">
    <property type="entry name" value="AAA_7"/>
    <property type="match status" value="1"/>
</dbReference>
<feature type="domain" description="Dynein heavy chain AAA lid" evidence="9">
    <location>
        <begin position="2327"/>
        <end position="2412"/>
    </location>
</feature>
<gene>
    <name evidence="11" type="ORF">BSL78_18889</name>
</gene>
<comment type="caution">
    <text evidence="11">The sequence shown here is derived from an EMBL/GenBank/DDBJ whole genome shotgun (WGS) entry which is preliminary data.</text>
</comment>
<dbReference type="PANTHER" id="PTHR45703:SF36">
    <property type="entry name" value="DYNEIN HEAVY CHAIN, CYTOPLASMIC"/>
    <property type="match status" value="1"/>
</dbReference>
<proteinExistence type="inferred from homology"/>
<sequence>MKKVIELQETLQHKCGVILVGPAGSGKTVCYHTLARVLNNLHQVPPVEKEEGHKGVPQVPKMKGLSESSPSPSSPSVHRMKFKAEVISRLTLQWLEVATQGKKLPEYPAVDVSVIYPATLSLEEIIGEWNEEGNSWKDGFLTRMIRDSAVSSMAAKALSQEQVEKAKQKKPFGKGLLSSPSVIEKWMVLDGDVNQTLSDLYHPVVKRGNREMTLANGEQLSIPSLACPGSRLRHTTLCREVVQWRSLLDSWLGEVKTLWECSNTNFQLLTTLIDEIFPASLDFLSQSGCSFILETDLTPSKESLGPGLREVSTFVKILGALLSVYFKREEVAMDTDPEVKKPIENKLTALLSPSVSSVSSRPASCNPSVLLSSIFVFSYIWGFAGHLHERYWEKFEAFARHILSRSSLDIMIPTEESLFDYHVDPNQGILVSFSDKSQDRIKTMPSGYTVIPQMERYSHLVDFSLTYQSILLCGAPGVGKSALVQNLVHPKHPYTKLHFSPVFSQTMLEDGLSSKLRPMSVALNPSLASKGVAAIGGSRPMFFIDDMNCCSKNPRTGGIPNLELLRQLHSRGGYYNRKSFTFQTLEQFSFLSLCCSPTEAGRRQSQAYRGSLQLTTMAPPMMRSVIRLWCHEVTRTYTDRITSVSDMDWFSAMLEDTVEQYFCVAEGPNLPPSPSLILEEPSLCSLPYQESLSSEKIEPKEEEEDSVPRPINTSPEPQKALTSSSTSIGLPAVTTPNSDSLDSEGVQSDFHSRTLSTPGSLDKDQQPLPPIATGKEPTVEDTEVLPLKHEPHPPLVKPSKHGKQITKDRRSSYEDKRAHSPRKGVTFKPGLLSDSGAETLLGGPLITMEQLKSHDERLTDIAMSKFIATGQKETEKGYMECSSSQLEEGLRKVLGNYNEISATKMNLTFFEEALYHMARLTRVLATPGGNALLIGKMHATGRTSLVRLAAFAARCKFYTCHPGHDIEENQAKLRVVMKKASKLAGVYGKPVVMLVKSRLGEPSVQDLCSFLKEGKCPDLYTQDELNHIVSQMLPGAKQARGSRAELALDKYFNRVQTYLHVIISMDCQDGSLSRSRRFLQKFPTLMQSVISVDVYQPWSQDAYARVAEHWIQVPTSDPFTGKLIEPSWTSSAKSPAIDVIGRAMAYIHLSSYRALLQYHQLDYKVYSPATFLDFIDLFKNLMWKVVKEEKVRAFFNFYFYCEYFKIPVGFGQDQRRSRNDPELRVEVALLRPQYQLALEIAQQKQQEVELYQQEFADAKGHCSNDEAKITEMQKPLMDMKKKAQAELDRVNPVYEAALHALRSLDSSALNEIKTFPRPPKPVINVVNALCLLFGEPFGWQSGQALINRDNFFQDLEFYDKANMPDQVFHKLNKLFIQDETFDPDYVAKANQAARSLCMWLHAVYAYASIHRNMRPKISMVEEAEVKLHEAQSHLGQKRVKAQDVQGFLEAKMKEYQECLVHVQNLDRAMKALEDQIAEASHLMMNMDAQHVTWRSALEQSQSNLSTSAGDALIAAACATYHGPMEQSIRDKLNADWMQACQTGQFHFDKGIDPVSQAEMIPIRSGFTLEGLVMDKDPSRERIVSYHEGSDFDREDIRVESVSEREVEEVRETEVKGQEDEEDIPEDSTDMESSTTTGIGAEYPETPRTVTSRPSGDSETDVFSSSQQTDKISLATVQQDIPKPPLELMVVTSDDPSLPLKLCQAVVMGYTLMVTHIERAPLVDQFREVLRRNVTVGTDGVRKIAIGNNEYAYNPKFKLLLCSSVPLGMQGAGLKPLPVRDTLLINMAVDQKGLQDILMNDVLSAERPEFKNQLRSIREDVRDQRMTIAQAEEEILEKTLQLPQGVLDEESMLDSLIHYQQVVLSTEVTLQESITLQNQLLERRNPFLQVARHGTLLYRTIQKLHRLHPAYYVPQRCFQEWFRDGVRSREKDPTNIAAPRARAVELTNNLTRHVHRWMQQWCFPLHSGLFVFMFATEKMRDCGELTEEEWKMFVGGMEETKEVIEEQKPDWLDEKVTIVPLKRRIVKVNTLVWSECFSLESIHPAFSGLTKCLVQYSKQWREYFEHQPVLLAPVPGNLLANLSVFQKAVLWRIVRPDKVASICHDVTIYQLGSSVSNPGHLSLGTMLPILGPRKPLLCLLPGFNYTEQDHPLSGIEGKFMVDPTEEIEKLSIHSGLEKNFHKVTLGTPEQLKEATRLLKLCQSRGHWLLLENCQAVEKWDEHFMNELKLLLETSNEEDDSDGGSLGDSREGPFISRPPIHDNFRLFMVVDADNTNNLPGLILQHSVKRSCSSSESFKSTLQFYFSLANSRLESEQVRIPASNTKLVHEMTFSLAFFHTILSQRLRYPGLGFKTDYYWDEKDLYSALDNLVTSSGTVPLRDFSSFVEMVGTHIYGGRASNPEDLETIKSLAESVLIPWRDVQQLPSSMGVGSLLGPLLYPSQSTTRPTTKPANQRAAFQLMFDSMKENVDPLHLGLTKIAPAIIERQQSRFLITSLIHLELEPHLESPREFVSERSKISSMYAKLCEVDDPSDQPYTDNLSHLDSFVNSEIQLLSEKLKSITTDLELLGKALDGQIYLNSKLETVFQAISHNSYPQGWGYPGRGMA</sequence>
<feature type="domain" description="Dynein heavy chain ATP-binding dynein motor region" evidence="7">
    <location>
        <begin position="1687"/>
        <end position="1857"/>
    </location>
</feature>
<accession>A0A2G8K8A9</accession>
<protein>
    <submittedName>
        <fullName evidence="11">Putative dynein heavy chain domain-containing protein 1</fullName>
    </submittedName>
</protein>
<dbReference type="Gene3D" id="1.20.920.30">
    <property type="match status" value="1"/>
</dbReference>
<feature type="domain" description="Dynein heavy chain AAA 5 extension" evidence="8">
    <location>
        <begin position="362"/>
        <end position="434"/>
    </location>
</feature>
<dbReference type="InterPro" id="IPR027417">
    <property type="entry name" value="P-loop_NTPase"/>
</dbReference>
<dbReference type="Pfam" id="PF18199">
    <property type="entry name" value="Dynein_C"/>
    <property type="match status" value="1"/>
</dbReference>
<evidence type="ECO:0000256" key="2">
    <source>
        <dbReference type="SAM" id="Coils"/>
    </source>
</evidence>
<dbReference type="EMBL" id="MRZV01000787">
    <property type="protein sequence ID" value="PIK44246.1"/>
    <property type="molecule type" value="Genomic_DNA"/>
</dbReference>
<feature type="compositionally biased region" description="Low complexity" evidence="3">
    <location>
        <begin position="66"/>
        <end position="76"/>
    </location>
</feature>
<dbReference type="Pfam" id="PF17852">
    <property type="entry name" value="Dynein_AAA_lid"/>
    <property type="match status" value="1"/>
</dbReference>
<comment type="similarity">
    <text evidence="1">Belongs to the dynein heavy chain family.</text>
</comment>
<evidence type="ECO:0000259" key="7">
    <source>
        <dbReference type="Pfam" id="PF12781"/>
    </source>
</evidence>